<protein>
    <submittedName>
        <fullName evidence="7">H-NS histone family protein</fullName>
    </submittedName>
</protein>
<evidence type="ECO:0000256" key="1">
    <source>
        <dbReference type="ARBA" id="ARBA00004453"/>
    </source>
</evidence>
<dbReference type="EMBL" id="WOEZ01000153">
    <property type="protein sequence ID" value="NPT58245.1"/>
    <property type="molecule type" value="Genomic_DNA"/>
</dbReference>
<feature type="region of interest" description="Disordered" evidence="5">
    <location>
        <begin position="115"/>
        <end position="147"/>
    </location>
</feature>
<evidence type="ECO:0000256" key="2">
    <source>
        <dbReference type="ARBA" id="ARBA00010610"/>
    </source>
</evidence>
<keyword evidence="3" id="KW-0963">Cytoplasm</keyword>
<feature type="domain" description="DNA-binding protein H-NS-like C-terminal" evidence="6">
    <location>
        <begin position="203"/>
        <end position="243"/>
    </location>
</feature>
<feature type="region of interest" description="Disordered" evidence="5">
    <location>
        <begin position="298"/>
        <end position="333"/>
    </location>
</feature>
<accession>A0A972SP13</accession>
<dbReference type="SUPFAM" id="SSF81273">
    <property type="entry name" value="H-NS histone-like proteins"/>
    <property type="match status" value="3"/>
</dbReference>
<evidence type="ECO:0000259" key="6">
    <source>
        <dbReference type="SMART" id="SM00528"/>
    </source>
</evidence>
<dbReference type="AlphaFoldDB" id="A0A972SP13"/>
<proteinExistence type="inferred from homology"/>
<dbReference type="PANTHER" id="PTHR38097">
    <property type="match status" value="1"/>
</dbReference>
<evidence type="ECO:0000313" key="7">
    <source>
        <dbReference type="EMBL" id="NPT58245.1"/>
    </source>
</evidence>
<dbReference type="Pfam" id="PF00816">
    <property type="entry name" value="Histone_HNS"/>
    <property type="match status" value="3"/>
</dbReference>
<feature type="compositionally biased region" description="Low complexity" evidence="5">
    <location>
        <begin position="63"/>
        <end position="74"/>
    </location>
</feature>
<dbReference type="GO" id="GO:0009295">
    <property type="term" value="C:nucleoid"/>
    <property type="evidence" value="ECO:0007669"/>
    <property type="project" value="UniProtKB-SubCell"/>
</dbReference>
<feature type="region of interest" description="Disordered" evidence="5">
    <location>
        <begin position="59"/>
        <end position="88"/>
    </location>
</feature>
<reference evidence="7 8" key="1">
    <citation type="submission" date="2019-11" db="EMBL/GenBank/DDBJ databases">
        <title>Metabolism of dissolved organic matter in forest soils.</title>
        <authorList>
            <person name="Cyle K.T."/>
            <person name="Wilhelm R.C."/>
            <person name="Martinez C.E."/>
        </authorList>
    </citation>
    <scope>NUCLEOTIDE SEQUENCE [LARGE SCALE GENOMIC DNA]</scope>
    <source>
        <strain evidence="7 8">5N</strain>
    </source>
</reference>
<comment type="similarity">
    <text evidence="2">Belongs to the histone-like protein H-NS family.</text>
</comment>
<evidence type="ECO:0000256" key="4">
    <source>
        <dbReference type="ARBA" id="ARBA00023125"/>
    </source>
</evidence>
<gene>
    <name evidence="7" type="ORF">GNZ13_27690</name>
</gene>
<dbReference type="Gene3D" id="4.10.430.30">
    <property type="match status" value="3"/>
</dbReference>
<dbReference type="Proteomes" id="UP000655523">
    <property type="component" value="Unassembled WGS sequence"/>
</dbReference>
<evidence type="ECO:0000256" key="3">
    <source>
        <dbReference type="ARBA" id="ARBA00022490"/>
    </source>
</evidence>
<feature type="domain" description="DNA-binding protein H-NS-like C-terminal" evidence="6">
    <location>
        <begin position="126"/>
        <end position="166"/>
    </location>
</feature>
<feature type="compositionally biased region" description="Low complexity" evidence="5">
    <location>
        <begin position="193"/>
        <end position="203"/>
    </location>
</feature>
<keyword evidence="8" id="KW-1185">Reference proteome</keyword>
<comment type="caution">
    <text evidence="7">The sequence shown here is derived from an EMBL/GenBank/DDBJ whole genome shotgun (WGS) entry which is preliminary data.</text>
</comment>
<evidence type="ECO:0000256" key="5">
    <source>
        <dbReference type="SAM" id="MobiDB-lite"/>
    </source>
</evidence>
<feature type="region of interest" description="Disordered" evidence="5">
    <location>
        <begin position="191"/>
        <end position="227"/>
    </location>
</feature>
<dbReference type="SMART" id="SM00528">
    <property type="entry name" value="HNS"/>
    <property type="match status" value="3"/>
</dbReference>
<organism evidence="7 8">
    <name type="scientific">Paraburkholderia elongata</name>
    <dbReference type="NCBI Taxonomy" id="2675747"/>
    <lineage>
        <taxon>Bacteria</taxon>
        <taxon>Pseudomonadati</taxon>
        <taxon>Pseudomonadota</taxon>
        <taxon>Betaproteobacteria</taxon>
        <taxon>Burkholderiales</taxon>
        <taxon>Burkholderiaceae</taxon>
        <taxon>Paraburkholderia</taxon>
    </lineage>
</organism>
<comment type="subcellular location">
    <subcellularLocation>
        <location evidence="1">Cytoplasm</location>
        <location evidence="1">Nucleoid</location>
    </subcellularLocation>
</comment>
<dbReference type="PANTHER" id="PTHR38097:SF2">
    <property type="entry name" value="DNA-BINDING PROTEIN STPA"/>
    <property type="match status" value="1"/>
</dbReference>
<sequence>MATTLEAIQARMKKLQAQADALTTKETAKVLKTIHELMEKHGLTAADIDGHLGGKQRAKKVGAKSVGKSSAAAAKYRDPKSGATWTGHGRAPQWIASAKNRDRFLVEGATEATKPAPVSKAKADGNYVRGPQPALYRDPKSGATWSGRGRAPAWIAEAKDRNKFLIAGGAEAIVATTAGTVSKAKTAVKKAASKSVGATGSTGQRKGPQPALYREPKSGATWSGRGRAPAWLASVKDRSKFLIDGAGAAADVSASTKTKPSAKKAVAKKAVVKKVAATKTAPTKKVAVKKVVAEKAVSAKVPARKAPAEKAPRQSAAVPAPVATVESGAGLTT</sequence>
<feature type="domain" description="DNA-binding protein H-NS-like C-terminal" evidence="6">
    <location>
        <begin position="66"/>
        <end position="106"/>
    </location>
</feature>
<keyword evidence="4" id="KW-0238">DNA-binding</keyword>
<name>A0A972SP13_9BURK</name>
<dbReference type="InterPro" id="IPR027444">
    <property type="entry name" value="H-NS_C_dom"/>
</dbReference>
<dbReference type="RefSeq" id="WP_172170546.1">
    <property type="nucleotide sequence ID" value="NZ_WOEZ01000153.1"/>
</dbReference>
<evidence type="ECO:0000313" key="8">
    <source>
        <dbReference type="Proteomes" id="UP000655523"/>
    </source>
</evidence>
<dbReference type="GO" id="GO:0003677">
    <property type="term" value="F:DNA binding"/>
    <property type="evidence" value="ECO:0007669"/>
    <property type="project" value="UniProtKB-KW"/>
</dbReference>